<keyword evidence="2" id="KW-0328">Glycosyltransferase</keyword>
<dbReference type="Pfam" id="PF00534">
    <property type="entry name" value="Glycos_transf_1"/>
    <property type="match status" value="1"/>
</dbReference>
<name>A0A1R3X895_9RHOB</name>
<feature type="domain" description="Glycosyl transferase family 1" evidence="4">
    <location>
        <begin position="210"/>
        <end position="374"/>
    </location>
</feature>
<evidence type="ECO:0000256" key="3">
    <source>
        <dbReference type="ARBA" id="ARBA00022679"/>
    </source>
</evidence>
<keyword evidence="3 6" id="KW-0808">Transferase</keyword>
<evidence type="ECO:0000313" key="6">
    <source>
        <dbReference type="EMBL" id="SIT87271.1"/>
    </source>
</evidence>
<evidence type="ECO:0000259" key="4">
    <source>
        <dbReference type="Pfam" id="PF00534"/>
    </source>
</evidence>
<dbReference type="SUPFAM" id="SSF53756">
    <property type="entry name" value="UDP-Glycosyltransferase/glycogen phosphorylase"/>
    <property type="match status" value="1"/>
</dbReference>
<dbReference type="InterPro" id="IPR028098">
    <property type="entry name" value="Glyco_trans_4-like_N"/>
</dbReference>
<evidence type="ECO:0000259" key="5">
    <source>
        <dbReference type="Pfam" id="PF13439"/>
    </source>
</evidence>
<organism evidence="6 7">
    <name type="scientific">Yoonia rosea</name>
    <dbReference type="NCBI Taxonomy" id="287098"/>
    <lineage>
        <taxon>Bacteria</taxon>
        <taxon>Pseudomonadati</taxon>
        <taxon>Pseudomonadota</taxon>
        <taxon>Alphaproteobacteria</taxon>
        <taxon>Rhodobacterales</taxon>
        <taxon>Paracoccaceae</taxon>
        <taxon>Yoonia</taxon>
    </lineage>
</organism>
<keyword evidence="7" id="KW-1185">Reference proteome</keyword>
<dbReference type="CDD" id="cd03801">
    <property type="entry name" value="GT4_PimA-like"/>
    <property type="match status" value="1"/>
</dbReference>
<dbReference type="Gene3D" id="3.40.50.2000">
    <property type="entry name" value="Glycogen Phosphorylase B"/>
    <property type="match status" value="2"/>
</dbReference>
<dbReference type="PANTHER" id="PTHR12526">
    <property type="entry name" value="GLYCOSYLTRANSFERASE"/>
    <property type="match status" value="1"/>
</dbReference>
<dbReference type="Pfam" id="PF13439">
    <property type="entry name" value="Glyco_transf_4"/>
    <property type="match status" value="1"/>
</dbReference>
<comment type="similarity">
    <text evidence="1">Belongs to the glycosyltransferase group 1 family. Glycosyltransferase 4 subfamily.</text>
</comment>
<reference evidence="7" key="1">
    <citation type="submission" date="2017-01" db="EMBL/GenBank/DDBJ databases">
        <authorList>
            <person name="Varghese N."/>
            <person name="Submissions S."/>
        </authorList>
    </citation>
    <scope>NUCLEOTIDE SEQUENCE [LARGE SCALE GENOMIC DNA]</scope>
    <source>
        <strain evidence="7">DSM 29591</strain>
    </source>
</reference>
<protein>
    <submittedName>
        <fullName evidence="6">Glycosyltransferase involved in cell wall bisynthesis</fullName>
    </submittedName>
</protein>
<dbReference type="EMBL" id="FTPR01000002">
    <property type="protein sequence ID" value="SIT87271.1"/>
    <property type="molecule type" value="Genomic_DNA"/>
</dbReference>
<proteinExistence type="inferred from homology"/>
<evidence type="ECO:0000256" key="1">
    <source>
        <dbReference type="ARBA" id="ARBA00009481"/>
    </source>
</evidence>
<gene>
    <name evidence="6" type="ORF">SAMN05421665_2326</name>
</gene>
<evidence type="ECO:0000256" key="2">
    <source>
        <dbReference type="ARBA" id="ARBA00022676"/>
    </source>
</evidence>
<dbReference type="STRING" id="287098.SAMN05421665_2326"/>
<dbReference type="AlphaFoldDB" id="A0A1R3X895"/>
<dbReference type="InterPro" id="IPR001296">
    <property type="entry name" value="Glyco_trans_1"/>
</dbReference>
<dbReference type="PANTHER" id="PTHR12526:SF640">
    <property type="entry name" value="COLANIC ACID BIOSYNTHESIS GLYCOSYLTRANSFERASE WCAL-RELATED"/>
    <property type="match status" value="1"/>
</dbReference>
<dbReference type="Proteomes" id="UP000186997">
    <property type="component" value="Unassembled WGS sequence"/>
</dbReference>
<dbReference type="OrthoDB" id="9790710at2"/>
<feature type="domain" description="Glycosyltransferase subfamily 4-like N-terminal" evidence="5">
    <location>
        <begin position="96"/>
        <end position="209"/>
    </location>
</feature>
<sequence>MGLAYLMNTYPITSTTFVRREIQAHEAAGVPVARFAIRDWAEVPVDPRDRDEVGKTTYILKQGALALAGRTVSEIVTNPIGFVRAAKTMLHLATRPGSTGLRNVAYLVEAVFFKQTAKAKNIHHVHAHFSTNSAAVALLSRRMGGPSYSFTAHGPDEFDDPAANGLPMKVAHAAFVAAITDYARDVILTATGGTGADKVHVVRCGIDLDEFELTPPPENARIVCVGRLCPAKAQALLVEAVAPLVKDFPTLELVFIGDGEDRASIEKRVAELGLENHVTLAGWGTGDEVRAAIQGARIFALPSFAEGLPIVLMESLAMGRAVVTTQITGIPELVDAEVGWIVPEGDVPALQDAVAQALSAETATLAALGKAGRARVADAHDQTLNAARLRALFPAGMTDT</sequence>
<dbReference type="GO" id="GO:0016757">
    <property type="term" value="F:glycosyltransferase activity"/>
    <property type="evidence" value="ECO:0007669"/>
    <property type="project" value="UniProtKB-KW"/>
</dbReference>
<evidence type="ECO:0000313" key="7">
    <source>
        <dbReference type="Proteomes" id="UP000186997"/>
    </source>
</evidence>
<accession>A0A1R3X895</accession>